<dbReference type="PANTHER" id="PTHR11280:SF5">
    <property type="entry name" value="GLUCOSAMINE-6-PHOSPHATE ISOMERASE"/>
    <property type="match status" value="1"/>
</dbReference>
<evidence type="ECO:0008006" key="3">
    <source>
        <dbReference type="Google" id="ProtNLM"/>
    </source>
</evidence>
<dbReference type="GO" id="GO:0006043">
    <property type="term" value="P:glucosamine catabolic process"/>
    <property type="evidence" value="ECO:0007669"/>
    <property type="project" value="TreeGrafter"/>
</dbReference>
<dbReference type="Proteomes" id="UP000009885">
    <property type="component" value="Unassembled WGS sequence"/>
</dbReference>
<protein>
    <recommendedName>
        <fullName evidence="3">Glucosamine-6-phosphate isomerase</fullName>
    </recommendedName>
</protein>
<sequence length="198" mass="22486">MAMNFKVFGNKELTTAYVADIMRKQFNNNPTSIVGVHIQEEDMHILDELKKDVDRHPVDFSQIEILDYDNNGSFYKALGVPNKQIHSLQYNENVENYIKDKVKTKDNKGKLIFQVVSVDAKGSLNLKVDSNLMNAREVMVVATGANKADFIKKLYEENGSSFEPAGLNNHRMVNVILDEEAARGLPEDVKTYFTQHFA</sequence>
<dbReference type="InterPro" id="IPR004547">
    <property type="entry name" value="Glucosamine6P_isomerase"/>
</dbReference>
<dbReference type="OrthoDB" id="2405709at2"/>
<dbReference type="GO" id="GO:0005737">
    <property type="term" value="C:cytoplasm"/>
    <property type="evidence" value="ECO:0007669"/>
    <property type="project" value="TreeGrafter"/>
</dbReference>
<proteinExistence type="predicted"/>
<dbReference type="GO" id="GO:0042802">
    <property type="term" value="F:identical protein binding"/>
    <property type="evidence" value="ECO:0007669"/>
    <property type="project" value="TreeGrafter"/>
</dbReference>
<dbReference type="GO" id="GO:0004342">
    <property type="term" value="F:glucosamine-6-phosphate deaminase activity"/>
    <property type="evidence" value="ECO:0007669"/>
    <property type="project" value="InterPro"/>
</dbReference>
<dbReference type="GO" id="GO:0006046">
    <property type="term" value="P:N-acetylglucosamine catabolic process"/>
    <property type="evidence" value="ECO:0007669"/>
    <property type="project" value="TreeGrafter"/>
</dbReference>
<dbReference type="RefSeq" id="WP_009384156.1">
    <property type="nucleotide sequence ID" value="NZ_AMSQ01000016.1"/>
</dbReference>
<comment type="caution">
    <text evidence="1">The sequence shown here is derived from an EMBL/GenBank/DDBJ whole genome shotgun (WGS) entry which is preliminary data.</text>
</comment>
<evidence type="ECO:0000313" key="1">
    <source>
        <dbReference type="EMBL" id="EKU46593.1"/>
    </source>
</evidence>
<gene>
    <name evidence="1" type="ORF">C273_09091</name>
</gene>
<dbReference type="AlphaFoldDB" id="K9AGZ5"/>
<dbReference type="STRING" id="1229783.C273_09091"/>
<evidence type="ECO:0000313" key="2">
    <source>
        <dbReference type="Proteomes" id="UP000009885"/>
    </source>
</evidence>
<reference evidence="1 2" key="1">
    <citation type="journal article" date="2013" name="Genome Announc.">
        <title>Genome Sequence of Staphylococcus massiliensis Strain S46, Isolated from the Surface of Healthy Human Skin.</title>
        <authorList>
            <person name="Srivastav R."/>
            <person name="Singh A."/>
            <person name="Jangir P.K."/>
            <person name="Kumari C."/>
            <person name="Muduli S."/>
            <person name="Sharma R."/>
        </authorList>
    </citation>
    <scope>NUCLEOTIDE SEQUENCE [LARGE SCALE GENOMIC DNA]</scope>
    <source>
        <strain evidence="1 2">S46</strain>
    </source>
</reference>
<dbReference type="SUPFAM" id="SSF100950">
    <property type="entry name" value="NagB/RpiA/CoA transferase-like"/>
    <property type="match status" value="1"/>
</dbReference>
<accession>K9AGZ5</accession>
<name>K9AGZ5_9STAP</name>
<dbReference type="eggNOG" id="COG0363">
    <property type="taxonomic scope" value="Bacteria"/>
</dbReference>
<dbReference type="PATRIC" id="fig|1229783.3.peg.1827"/>
<dbReference type="GO" id="GO:0019262">
    <property type="term" value="P:N-acetylneuraminate catabolic process"/>
    <property type="evidence" value="ECO:0007669"/>
    <property type="project" value="TreeGrafter"/>
</dbReference>
<dbReference type="PANTHER" id="PTHR11280">
    <property type="entry name" value="GLUCOSAMINE-6-PHOSPHATE ISOMERASE"/>
    <property type="match status" value="1"/>
</dbReference>
<dbReference type="Gene3D" id="3.40.50.1360">
    <property type="match status" value="1"/>
</dbReference>
<keyword evidence="2" id="KW-1185">Reference proteome</keyword>
<dbReference type="EMBL" id="AMSQ01000016">
    <property type="protein sequence ID" value="EKU46593.1"/>
    <property type="molecule type" value="Genomic_DNA"/>
</dbReference>
<organism evidence="1 2">
    <name type="scientific">Staphylococcus massiliensis S46</name>
    <dbReference type="NCBI Taxonomy" id="1229783"/>
    <lineage>
        <taxon>Bacteria</taxon>
        <taxon>Bacillati</taxon>
        <taxon>Bacillota</taxon>
        <taxon>Bacilli</taxon>
        <taxon>Bacillales</taxon>
        <taxon>Staphylococcaceae</taxon>
        <taxon>Staphylococcus</taxon>
    </lineage>
</organism>
<dbReference type="InterPro" id="IPR037171">
    <property type="entry name" value="NagB/RpiA_transferase-like"/>
</dbReference>